<dbReference type="Pfam" id="PF20431">
    <property type="entry name" value="E_motif"/>
    <property type="match status" value="1"/>
</dbReference>
<keyword evidence="1" id="KW-0677">Repeat</keyword>
<dbReference type="Pfam" id="PF01535">
    <property type="entry name" value="PPR"/>
    <property type="match status" value="3"/>
</dbReference>
<feature type="repeat" description="PPR" evidence="2">
    <location>
        <begin position="312"/>
        <end position="342"/>
    </location>
</feature>
<reference evidence="3" key="2">
    <citation type="submission" date="2023-05" db="EMBL/GenBank/DDBJ databases">
        <authorList>
            <person name="Schelkunov M.I."/>
        </authorList>
    </citation>
    <scope>NUCLEOTIDE SEQUENCE</scope>
    <source>
        <strain evidence="3">Hsosn_3</strain>
        <tissue evidence="3">Leaf</tissue>
    </source>
</reference>
<dbReference type="AlphaFoldDB" id="A0AAD8IYA3"/>
<feature type="repeat" description="PPR" evidence="2">
    <location>
        <begin position="242"/>
        <end position="276"/>
    </location>
</feature>
<comment type="caution">
    <text evidence="3">The sequence shown here is derived from an EMBL/GenBank/DDBJ whole genome shotgun (WGS) entry which is preliminary data.</text>
</comment>
<evidence type="ECO:0000256" key="1">
    <source>
        <dbReference type="ARBA" id="ARBA00022737"/>
    </source>
</evidence>
<dbReference type="FunFam" id="1.25.40.10:FF:001093">
    <property type="entry name" value="Pentatricopeptide repeat-containing protein At2g34400"/>
    <property type="match status" value="1"/>
</dbReference>
<dbReference type="PANTHER" id="PTHR47926">
    <property type="entry name" value="PENTATRICOPEPTIDE REPEAT-CONTAINING PROTEIN"/>
    <property type="match status" value="1"/>
</dbReference>
<dbReference type="PANTHER" id="PTHR47926:SF342">
    <property type="entry name" value="TETRATRICOPEPTIDE-LIKE HELICAL DOMAIN-CONTAINING PROTEIN-RELATED"/>
    <property type="match status" value="1"/>
</dbReference>
<feature type="repeat" description="PPR" evidence="2">
    <location>
        <begin position="343"/>
        <end position="377"/>
    </location>
</feature>
<dbReference type="GO" id="GO:0003723">
    <property type="term" value="F:RNA binding"/>
    <property type="evidence" value="ECO:0007669"/>
    <property type="project" value="InterPro"/>
</dbReference>
<dbReference type="InterPro" id="IPR046848">
    <property type="entry name" value="E_motif"/>
</dbReference>
<dbReference type="NCBIfam" id="TIGR00756">
    <property type="entry name" value="PPR"/>
    <property type="match status" value="6"/>
</dbReference>
<sequence>MGFSSNLFISTSLVDMYGKCGDVFHAHKLFDEMPHRNVVTWNSLISGYVNARNPEMAIEIFVVMLNMGGVITSHTLSGVLVGCAQLKDRKVGGQVHGLCLKIGLGLDVVVGTSLIDMYSKCLDVEAAWKVFDRMVEKNIKNIVMWTSIVGGYSLAQMPKQAMILVRDMLRWGVGANFLTYNCLLSSFSFPEDFNHFKQVHGRIIREGLESNHYLSVSLMTVYSESGNAENFLRICSTVKIWDQISWNAVIAGFAKLGKGEEALECYSKMRQKGINVDVYTLSGILKAMGIIAALEEGRQTHGIIFKSGYTSNICVQNALVSMYAKCGKIDDAEKLFLSMEEHDLVSWNSLLAGCAYNGHGNKAVGLFEEMRRTIVKPDLTSFLAVLTACSHVGLLEKGLEYFDMMRNDDFLEPPKLEHYACIVDLYARAGYIHEAESFIISMSIKPGPTVYKTLLSACQIYGNKEIAIRNATKLMELCPYDDATYVLVSNVMATGGYWDDAAELRKLMHSRGVKKQPAHSWISSKKKQPDLILSREMTAVC</sequence>
<protein>
    <submittedName>
        <fullName evidence="3">Pentatricopeptide repeat-containing protein</fullName>
    </submittedName>
</protein>
<name>A0AAD8IYA3_9APIA</name>
<evidence type="ECO:0000313" key="4">
    <source>
        <dbReference type="Proteomes" id="UP001237642"/>
    </source>
</evidence>
<evidence type="ECO:0000313" key="3">
    <source>
        <dbReference type="EMBL" id="KAK1394220.1"/>
    </source>
</evidence>
<evidence type="ECO:0000256" key="2">
    <source>
        <dbReference type="PROSITE-ProRule" id="PRU00708"/>
    </source>
</evidence>
<dbReference type="GO" id="GO:0009451">
    <property type="term" value="P:RNA modification"/>
    <property type="evidence" value="ECO:0007669"/>
    <property type="project" value="InterPro"/>
</dbReference>
<accession>A0AAD8IYA3</accession>
<keyword evidence="4" id="KW-1185">Reference proteome</keyword>
<proteinExistence type="predicted"/>
<gene>
    <name evidence="3" type="ORF">POM88_013276</name>
</gene>
<dbReference type="Gene3D" id="1.25.40.10">
    <property type="entry name" value="Tetratricopeptide repeat domain"/>
    <property type="match status" value="4"/>
</dbReference>
<dbReference type="InterPro" id="IPR011990">
    <property type="entry name" value="TPR-like_helical_dom_sf"/>
</dbReference>
<feature type="repeat" description="PPR" evidence="2">
    <location>
        <begin position="37"/>
        <end position="71"/>
    </location>
</feature>
<dbReference type="Pfam" id="PF13041">
    <property type="entry name" value="PPR_2"/>
    <property type="match status" value="3"/>
</dbReference>
<dbReference type="InterPro" id="IPR002885">
    <property type="entry name" value="PPR_rpt"/>
</dbReference>
<organism evidence="3 4">
    <name type="scientific">Heracleum sosnowskyi</name>
    <dbReference type="NCBI Taxonomy" id="360622"/>
    <lineage>
        <taxon>Eukaryota</taxon>
        <taxon>Viridiplantae</taxon>
        <taxon>Streptophyta</taxon>
        <taxon>Embryophyta</taxon>
        <taxon>Tracheophyta</taxon>
        <taxon>Spermatophyta</taxon>
        <taxon>Magnoliopsida</taxon>
        <taxon>eudicotyledons</taxon>
        <taxon>Gunneridae</taxon>
        <taxon>Pentapetalae</taxon>
        <taxon>asterids</taxon>
        <taxon>campanulids</taxon>
        <taxon>Apiales</taxon>
        <taxon>Apiaceae</taxon>
        <taxon>Apioideae</taxon>
        <taxon>apioid superclade</taxon>
        <taxon>Tordylieae</taxon>
        <taxon>Tordyliinae</taxon>
        <taxon>Heracleum</taxon>
    </lineage>
</organism>
<dbReference type="EMBL" id="JAUIZM010000003">
    <property type="protein sequence ID" value="KAK1394220.1"/>
    <property type="molecule type" value="Genomic_DNA"/>
</dbReference>
<dbReference type="PROSITE" id="PS51375">
    <property type="entry name" value="PPR"/>
    <property type="match status" value="5"/>
</dbReference>
<feature type="repeat" description="PPR" evidence="2">
    <location>
        <begin position="107"/>
        <end position="141"/>
    </location>
</feature>
<dbReference type="InterPro" id="IPR046960">
    <property type="entry name" value="PPR_At4g14850-like_plant"/>
</dbReference>
<dbReference type="Proteomes" id="UP001237642">
    <property type="component" value="Unassembled WGS sequence"/>
</dbReference>
<dbReference type="FunFam" id="1.25.40.10:FF:000285">
    <property type="entry name" value="Pentatricopeptide repeat-containing protein, chloroplastic"/>
    <property type="match status" value="1"/>
</dbReference>
<reference evidence="3" key="1">
    <citation type="submission" date="2023-02" db="EMBL/GenBank/DDBJ databases">
        <title>Genome of toxic invasive species Heracleum sosnowskyi carries increased number of genes despite the absence of recent whole-genome duplications.</title>
        <authorList>
            <person name="Schelkunov M."/>
            <person name="Shtratnikova V."/>
            <person name="Makarenko M."/>
            <person name="Klepikova A."/>
            <person name="Omelchenko D."/>
            <person name="Novikova G."/>
            <person name="Obukhova E."/>
            <person name="Bogdanov V."/>
            <person name="Penin A."/>
            <person name="Logacheva M."/>
        </authorList>
    </citation>
    <scope>NUCLEOTIDE SEQUENCE</scope>
    <source>
        <strain evidence="3">Hsosn_3</strain>
        <tissue evidence="3">Leaf</tissue>
    </source>
</reference>